<protein>
    <submittedName>
        <fullName evidence="4">Cyanophycin synthase</fullName>
        <ecNumber evidence="4">6.3.2.29</ecNumber>
        <ecNumber evidence="4">6.3.2.30</ecNumber>
    </submittedName>
</protein>
<dbReference type="InterPro" id="IPR011761">
    <property type="entry name" value="ATP-grasp"/>
</dbReference>
<dbReference type="GO" id="GO:0071160">
    <property type="term" value="F:cyanophycin synthetase activity (L-aspartate-adding)"/>
    <property type="evidence" value="ECO:0007669"/>
    <property type="project" value="UniProtKB-EC"/>
</dbReference>
<dbReference type="GO" id="GO:0008716">
    <property type="term" value="F:D-alanine-D-alanine ligase activity"/>
    <property type="evidence" value="ECO:0007669"/>
    <property type="project" value="InterPro"/>
</dbReference>
<sequence length="330" mass="36009">MDICYQNAQNRFIHQKALEMGIACRPLLEGSEEFLELERQGKKRIVNRTRSHRMKLMAGLLAKNKEASNLLLRRHGLAVPNYVVVSGHGEEAARFLAENRPIVVKPLDASNSVGVTLRVADGAQLEEAVASALRHSGKAMLQKYVEGTDVRIVVIGGRVVGVLEYVPAFLIGDGEATIEQLVSRLNEAQLARTGDRQEGSYQPVDLGSAPVMERLRACGLGPASVLGQEERLELYPDSTLAADSIREIVLDRSADCHPHLAEAAARAASALELDVAGIDIRCKDIASPLEAENGGILEVNALPDLIDPHLFLTGDSIDVFRIYLDYLFEE</sequence>
<keyword evidence="5" id="KW-1185">Reference proteome</keyword>
<evidence type="ECO:0000313" key="4">
    <source>
        <dbReference type="EMBL" id="PLT46570.1"/>
    </source>
</evidence>
<dbReference type="PROSITE" id="PS50975">
    <property type="entry name" value="ATP_GRASP"/>
    <property type="match status" value="1"/>
</dbReference>
<keyword evidence="2" id="KW-0067">ATP-binding</keyword>
<dbReference type="Pfam" id="PF07478">
    <property type="entry name" value="Dala_Dala_lig_C"/>
    <property type="match status" value="1"/>
</dbReference>
<dbReference type="EMBL" id="NFEZ01000003">
    <property type="protein sequence ID" value="PLT46570.1"/>
    <property type="molecule type" value="Genomic_DNA"/>
</dbReference>
<reference evidence="4 5" key="1">
    <citation type="submission" date="2017-05" db="EMBL/GenBank/DDBJ databases">
        <title>Functional genome analysis of Paenibacillus pasadenensis strain R16: insights on endophytic life style and antifungal activity.</title>
        <authorList>
            <person name="Passera A."/>
            <person name="Marcolungo L."/>
            <person name="Casati P."/>
            <person name="Brasca M."/>
            <person name="Quaglino F."/>
            <person name="Delledonne M."/>
        </authorList>
    </citation>
    <scope>NUCLEOTIDE SEQUENCE [LARGE SCALE GENOMIC DNA]</scope>
    <source>
        <strain evidence="4 5">R16</strain>
    </source>
</reference>
<keyword evidence="2" id="KW-0547">Nucleotide-binding</keyword>
<gene>
    <name evidence="4" type="ORF">B8V81_0794</name>
</gene>
<dbReference type="EC" id="6.3.2.30" evidence="4"/>
<feature type="domain" description="ATP-grasp" evidence="3">
    <location>
        <begin position="69"/>
        <end position="328"/>
    </location>
</feature>
<dbReference type="GO" id="GO:0046872">
    <property type="term" value="F:metal ion binding"/>
    <property type="evidence" value="ECO:0007669"/>
    <property type="project" value="InterPro"/>
</dbReference>
<accession>A0A2N5N8F0</accession>
<dbReference type="GO" id="GO:0071161">
    <property type="term" value="F:cyanophycin synthetase activity (L-arginine-adding)"/>
    <property type="evidence" value="ECO:0007669"/>
    <property type="project" value="UniProtKB-EC"/>
</dbReference>
<dbReference type="Proteomes" id="UP000234789">
    <property type="component" value="Unassembled WGS sequence"/>
</dbReference>
<dbReference type="Gene3D" id="3.30.470.20">
    <property type="entry name" value="ATP-grasp fold, B domain"/>
    <property type="match status" value="2"/>
</dbReference>
<comment type="caution">
    <text evidence="4">The sequence shown here is derived from an EMBL/GenBank/DDBJ whole genome shotgun (WGS) entry which is preliminary data.</text>
</comment>
<evidence type="ECO:0000259" key="3">
    <source>
        <dbReference type="PROSITE" id="PS50975"/>
    </source>
</evidence>
<proteinExistence type="predicted"/>
<evidence type="ECO:0000256" key="2">
    <source>
        <dbReference type="PROSITE-ProRule" id="PRU00409"/>
    </source>
</evidence>
<dbReference type="SUPFAM" id="SSF56059">
    <property type="entry name" value="Glutathione synthetase ATP-binding domain-like"/>
    <property type="match status" value="1"/>
</dbReference>
<evidence type="ECO:0000313" key="5">
    <source>
        <dbReference type="Proteomes" id="UP000234789"/>
    </source>
</evidence>
<dbReference type="PANTHER" id="PTHR21621:SF0">
    <property type="entry name" value="BETA-CITRYLGLUTAMATE SYNTHASE B-RELATED"/>
    <property type="match status" value="1"/>
</dbReference>
<dbReference type="GO" id="GO:0005524">
    <property type="term" value="F:ATP binding"/>
    <property type="evidence" value="ECO:0007669"/>
    <property type="project" value="UniProtKB-UniRule"/>
</dbReference>
<dbReference type="Gene3D" id="3.30.1490.20">
    <property type="entry name" value="ATP-grasp fold, A domain"/>
    <property type="match status" value="1"/>
</dbReference>
<organism evidence="4 5">
    <name type="scientific">Paenibacillus pasadenensis</name>
    <dbReference type="NCBI Taxonomy" id="217090"/>
    <lineage>
        <taxon>Bacteria</taxon>
        <taxon>Bacillati</taxon>
        <taxon>Bacillota</taxon>
        <taxon>Bacilli</taxon>
        <taxon>Bacillales</taxon>
        <taxon>Paenibacillaceae</taxon>
        <taxon>Paenibacillus</taxon>
    </lineage>
</organism>
<dbReference type="InterPro" id="IPR013815">
    <property type="entry name" value="ATP_grasp_subdomain_1"/>
</dbReference>
<name>A0A2N5N8F0_9BACL</name>
<dbReference type="OrthoDB" id="9803907at2"/>
<evidence type="ECO:0000256" key="1">
    <source>
        <dbReference type="ARBA" id="ARBA00022598"/>
    </source>
</evidence>
<dbReference type="PANTHER" id="PTHR21621">
    <property type="entry name" value="RIBOSOMAL PROTEIN S6 MODIFICATION PROTEIN"/>
    <property type="match status" value="1"/>
</dbReference>
<dbReference type="InterPro" id="IPR011095">
    <property type="entry name" value="Dala_Dala_lig_C"/>
</dbReference>
<dbReference type="GO" id="GO:0005737">
    <property type="term" value="C:cytoplasm"/>
    <property type="evidence" value="ECO:0007669"/>
    <property type="project" value="TreeGrafter"/>
</dbReference>
<keyword evidence="1 4" id="KW-0436">Ligase</keyword>
<dbReference type="AlphaFoldDB" id="A0A2N5N8F0"/>
<dbReference type="EC" id="6.3.2.29" evidence="4"/>